<accession>A0A271KBT1</accession>
<name>A0A271KBT1_9HYPH</name>
<evidence type="ECO:0000313" key="4">
    <source>
        <dbReference type="Proteomes" id="UP000215931"/>
    </source>
</evidence>
<organism evidence="3 4">
    <name type="scientific">Mesorhizobium wenxiniae</name>
    <dbReference type="NCBI Taxonomy" id="2014805"/>
    <lineage>
        <taxon>Bacteria</taxon>
        <taxon>Pseudomonadati</taxon>
        <taxon>Pseudomonadota</taxon>
        <taxon>Alphaproteobacteria</taxon>
        <taxon>Hyphomicrobiales</taxon>
        <taxon>Phyllobacteriaceae</taxon>
        <taxon>Mesorhizobium</taxon>
    </lineage>
</organism>
<feature type="compositionally biased region" description="Basic and acidic residues" evidence="1">
    <location>
        <begin position="99"/>
        <end position="116"/>
    </location>
</feature>
<keyword evidence="4" id="KW-1185">Reference proteome</keyword>
<proteinExistence type="predicted"/>
<gene>
    <name evidence="3" type="ORF">CIT31_26415</name>
</gene>
<dbReference type="AlphaFoldDB" id="A0A271KBT1"/>
<dbReference type="RefSeq" id="WP_095521037.1">
    <property type="nucleotide sequence ID" value="NZ_NPKH01000034.1"/>
</dbReference>
<dbReference type="EMBL" id="NPKH01000034">
    <property type="protein sequence ID" value="PAP92449.1"/>
    <property type="molecule type" value="Genomic_DNA"/>
</dbReference>
<dbReference type="Proteomes" id="UP000215931">
    <property type="component" value="Unassembled WGS sequence"/>
</dbReference>
<feature type="region of interest" description="Disordered" evidence="1">
    <location>
        <begin position="97"/>
        <end position="116"/>
    </location>
</feature>
<dbReference type="InterPro" id="IPR011008">
    <property type="entry name" value="Dimeric_a/b-barrel"/>
</dbReference>
<keyword evidence="3" id="KW-0808">Transferase</keyword>
<dbReference type="Pfam" id="PF07045">
    <property type="entry name" value="DUF1330"/>
    <property type="match status" value="1"/>
</dbReference>
<dbReference type="PANTHER" id="PTHR41521">
    <property type="match status" value="1"/>
</dbReference>
<dbReference type="Gene3D" id="3.30.70.100">
    <property type="match status" value="1"/>
</dbReference>
<dbReference type="InterPro" id="IPR010753">
    <property type="entry name" value="DUF1330"/>
</dbReference>
<sequence>MAAYLIADVNITDAAVFEEYRRDVPATEARYGGRYIARGGATKVLEGDWEPHRLVIVEFPDMASLMAWYGSPEYSRLKAIRERCAKTRIIALEGVIPEPDNRPEKGHPGVDRLTKR</sequence>
<evidence type="ECO:0000313" key="3">
    <source>
        <dbReference type="EMBL" id="PAP92449.1"/>
    </source>
</evidence>
<evidence type="ECO:0000259" key="2">
    <source>
        <dbReference type="Pfam" id="PF07045"/>
    </source>
</evidence>
<protein>
    <submittedName>
        <fullName evidence="3">D-fructose-6-phosphate amidotransferase</fullName>
    </submittedName>
</protein>
<dbReference type="GO" id="GO:0016740">
    <property type="term" value="F:transferase activity"/>
    <property type="evidence" value="ECO:0007669"/>
    <property type="project" value="UniProtKB-KW"/>
</dbReference>
<feature type="domain" description="DUF1330" evidence="2">
    <location>
        <begin position="3"/>
        <end position="95"/>
    </location>
</feature>
<dbReference type="PANTHER" id="PTHR41521:SF4">
    <property type="entry name" value="BLR0684 PROTEIN"/>
    <property type="match status" value="1"/>
</dbReference>
<dbReference type="OrthoDB" id="9806380at2"/>
<reference evidence="3 4" key="1">
    <citation type="submission" date="2017-08" db="EMBL/GenBank/DDBJ databases">
        <title>Mesorhizobium wenxinae sp. nov., a novel rhizobial species isolated from root nodules of chickpea (Cicer arietinum L.).</title>
        <authorList>
            <person name="Zhang J."/>
        </authorList>
    </citation>
    <scope>NUCLEOTIDE SEQUENCE [LARGE SCALE GENOMIC DNA]</scope>
    <source>
        <strain evidence="4">WYCCWR 10019</strain>
    </source>
</reference>
<dbReference type="SUPFAM" id="SSF54909">
    <property type="entry name" value="Dimeric alpha+beta barrel"/>
    <property type="match status" value="1"/>
</dbReference>
<evidence type="ECO:0000256" key="1">
    <source>
        <dbReference type="SAM" id="MobiDB-lite"/>
    </source>
</evidence>
<comment type="caution">
    <text evidence="3">The sequence shown here is derived from an EMBL/GenBank/DDBJ whole genome shotgun (WGS) entry which is preliminary data.</text>
</comment>